<dbReference type="InterPro" id="IPR022479">
    <property type="entry name" value="PqqD_bac"/>
</dbReference>
<dbReference type="AlphaFoldDB" id="A0A369TH89"/>
<dbReference type="Proteomes" id="UP000253977">
    <property type="component" value="Unassembled WGS sequence"/>
</dbReference>
<evidence type="ECO:0000313" key="5">
    <source>
        <dbReference type="Proteomes" id="UP000253977"/>
    </source>
</evidence>
<protein>
    <submittedName>
        <fullName evidence="4">Pyrroloquinoline quinone biosynthesis peptide chaperone PqqD</fullName>
    </submittedName>
</protein>
<dbReference type="GO" id="GO:0018189">
    <property type="term" value="P:pyrroloquinoline quinone biosynthetic process"/>
    <property type="evidence" value="ECO:0007669"/>
    <property type="project" value="UniProtKB-UniPathway"/>
</dbReference>
<evidence type="ECO:0000256" key="1">
    <source>
        <dbReference type="ARBA" id="ARBA00004886"/>
    </source>
</evidence>
<dbReference type="Gene3D" id="1.10.10.1150">
    <property type="entry name" value="Coenzyme PQQ synthesis protein D (PqqD)"/>
    <property type="match status" value="1"/>
</dbReference>
<comment type="caution">
    <text evidence="4">The sequence shown here is derived from an EMBL/GenBank/DDBJ whole genome shotgun (WGS) entry which is preliminary data.</text>
</comment>
<dbReference type="UniPathway" id="UPA00539"/>
<gene>
    <name evidence="4" type="primary">pqqD</name>
    <name evidence="4" type="ORF">DU478_18445</name>
</gene>
<name>A0A369TH89_9RHOB</name>
<evidence type="ECO:0000256" key="2">
    <source>
        <dbReference type="ARBA" id="ARBA00011741"/>
    </source>
</evidence>
<dbReference type="InterPro" id="IPR041881">
    <property type="entry name" value="PqqD_sf"/>
</dbReference>
<dbReference type="EMBL" id="QPMK01000018">
    <property type="protein sequence ID" value="RDD64719.1"/>
    <property type="molecule type" value="Genomic_DNA"/>
</dbReference>
<comment type="subunit">
    <text evidence="2">Monomer. Interacts with PqqE.</text>
</comment>
<organism evidence="4 5">
    <name type="scientific">Thalassococcus profundi</name>
    <dbReference type="NCBI Taxonomy" id="2282382"/>
    <lineage>
        <taxon>Bacteria</taxon>
        <taxon>Pseudomonadati</taxon>
        <taxon>Pseudomonadota</taxon>
        <taxon>Alphaproteobacteria</taxon>
        <taxon>Rhodobacterales</taxon>
        <taxon>Roseobacteraceae</taxon>
        <taxon>Thalassococcus</taxon>
    </lineage>
</organism>
<keyword evidence="5" id="KW-1185">Reference proteome</keyword>
<dbReference type="RefSeq" id="WP_114512442.1">
    <property type="nucleotide sequence ID" value="NZ_QPMK01000018.1"/>
</dbReference>
<dbReference type="OrthoDB" id="7995890at2"/>
<reference evidence="4 5" key="1">
    <citation type="submission" date="2018-07" db="EMBL/GenBank/DDBJ databases">
        <title>Thalassococcus profundi sp. nov., a marine bacterium isolated from deep seawater of Okinawa Trough.</title>
        <authorList>
            <person name="Yu M."/>
        </authorList>
    </citation>
    <scope>NUCLEOTIDE SEQUENCE [LARGE SCALE GENOMIC DNA]</scope>
    <source>
        <strain evidence="4 5">WRAS1</strain>
    </source>
</reference>
<dbReference type="InterPro" id="IPR008792">
    <property type="entry name" value="PQQD"/>
</dbReference>
<dbReference type="Pfam" id="PF05402">
    <property type="entry name" value="PqqD"/>
    <property type="match status" value="1"/>
</dbReference>
<keyword evidence="3" id="KW-0884">PQQ biosynthesis</keyword>
<evidence type="ECO:0000256" key="3">
    <source>
        <dbReference type="ARBA" id="ARBA00022905"/>
    </source>
</evidence>
<accession>A0A369TH89</accession>
<dbReference type="NCBIfam" id="TIGR03859">
    <property type="entry name" value="PQQ_PqqD"/>
    <property type="match status" value="1"/>
</dbReference>
<dbReference type="GO" id="GO:0048038">
    <property type="term" value="F:quinone binding"/>
    <property type="evidence" value="ECO:0007669"/>
    <property type="project" value="InterPro"/>
</dbReference>
<proteinExistence type="predicted"/>
<evidence type="ECO:0000313" key="4">
    <source>
        <dbReference type="EMBL" id="RDD64719.1"/>
    </source>
</evidence>
<comment type="pathway">
    <text evidence="1">Cofactor biosynthesis; pyrroloquinoline quinone biosynthesis.</text>
</comment>
<sequence>MQPEDVPYLPRGVRVHRDRVRDAWVLLAPERAITLDAIGHAILTELDGERSFGAITEALAAKYNASPDEIAQDSAGFLRALKDRRFLEVR</sequence>